<keyword evidence="2" id="KW-0472">Membrane</keyword>
<keyword evidence="2" id="KW-0812">Transmembrane</keyword>
<sequence>MRALFGLVARPAQPLPGAAASLDHDRQKGNAVLSPSGRNRCVPSSRVRRVRHKHRRNFAVSAAEPWRSSGVAHPAAEATMGFGLLEIAIVMSCISILGYIIADNFV</sequence>
<organism evidence="3 4">
    <name type="scientific">Bosea rubneri</name>
    <dbReference type="NCBI Taxonomy" id="3075434"/>
    <lineage>
        <taxon>Bacteria</taxon>
        <taxon>Pseudomonadati</taxon>
        <taxon>Pseudomonadota</taxon>
        <taxon>Alphaproteobacteria</taxon>
        <taxon>Hyphomicrobiales</taxon>
        <taxon>Boseaceae</taxon>
        <taxon>Bosea</taxon>
    </lineage>
</organism>
<reference evidence="3 4" key="1">
    <citation type="submission" date="2023-09" db="EMBL/GenBank/DDBJ databases">
        <title>Whole genome shotgun sequencing (WGS) of Bosea sp. ZW T0_25, isolated from stored onions (Allium cepa).</title>
        <authorList>
            <person name="Stoll D.A."/>
            <person name="Huch M."/>
        </authorList>
    </citation>
    <scope>NUCLEOTIDE SEQUENCE [LARGE SCALE GENOMIC DNA]</scope>
    <source>
        <strain evidence="3 4">ZW T0_25</strain>
    </source>
</reference>
<protein>
    <recommendedName>
        <fullName evidence="5">Prepilin-type N-terminal cleavage/methylation domain-containing protein</fullName>
    </recommendedName>
</protein>
<keyword evidence="4" id="KW-1185">Reference proteome</keyword>
<accession>A0ABU3S5N0</accession>
<evidence type="ECO:0008006" key="5">
    <source>
        <dbReference type="Google" id="ProtNLM"/>
    </source>
</evidence>
<proteinExistence type="predicted"/>
<evidence type="ECO:0000256" key="2">
    <source>
        <dbReference type="SAM" id="Phobius"/>
    </source>
</evidence>
<dbReference type="Proteomes" id="UP001254257">
    <property type="component" value="Unassembled WGS sequence"/>
</dbReference>
<feature type="transmembrane region" description="Helical" evidence="2">
    <location>
        <begin position="82"/>
        <end position="102"/>
    </location>
</feature>
<evidence type="ECO:0000256" key="1">
    <source>
        <dbReference type="SAM" id="MobiDB-lite"/>
    </source>
</evidence>
<feature type="region of interest" description="Disordered" evidence="1">
    <location>
        <begin position="18"/>
        <end position="47"/>
    </location>
</feature>
<gene>
    <name evidence="3" type="ORF">RKE40_09315</name>
</gene>
<evidence type="ECO:0000313" key="3">
    <source>
        <dbReference type="EMBL" id="MDU0340079.1"/>
    </source>
</evidence>
<keyword evidence="2" id="KW-1133">Transmembrane helix</keyword>
<dbReference type="RefSeq" id="WP_316017949.1">
    <property type="nucleotide sequence ID" value="NZ_JAWDID010000010.1"/>
</dbReference>
<dbReference type="EMBL" id="JAWDID010000010">
    <property type="protein sequence ID" value="MDU0340079.1"/>
    <property type="molecule type" value="Genomic_DNA"/>
</dbReference>
<comment type="caution">
    <text evidence="3">The sequence shown here is derived from an EMBL/GenBank/DDBJ whole genome shotgun (WGS) entry which is preliminary data.</text>
</comment>
<evidence type="ECO:0000313" key="4">
    <source>
        <dbReference type="Proteomes" id="UP001254257"/>
    </source>
</evidence>
<name>A0ABU3S5N0_9HYPH</name>